<evidence type="ECO:0000313" key="3">
    <source>
        <dbReference type="Proteomes" id="UP000800093"/>
    </source>
</evidence>
<gene>
    <name evidence="2" type="ORF">CC78DRAFT_530656</name>
</gene>
<evidence type="ECO:0000256" key="1">
    <source>
        <dbReference type="SAM" id="SignalP"/>
    </source>
</evidence>
<accession>A0A9P4KE57</accession>
<reference evidence="3" key="1">
    <citation type="journal article" date="2020" name="Stud. Mycol.">
        <title>101 Dothideomycetes genomes: A test case for predicting lifestyles and emergence of pathogens.</title>
        <authorList>
            <person name="Haridas S."/>
            <person name="Albert R."/>
            <person name="Binder M."/>
            <person name="Bloem J."/>
            <person name="LaButti K."/>
            <person name="Salamov A."/>
            <person name="Andreopoulos B."/>
            <person name="Baker S."/>
            <person name="Barry K."/>
            <person name="Bills G."/>
            <person name="Bluhm B."/>
            <person name="Cannon C."/>
            <person name="Castanera R."/>
            <person name="Culley D."/>
            <person name="Daum C."/>
            <person name="Ezra D."/>
            <person name="Gonzalez J."/>
            <person name="Henrissat B."/>
            <person name="Kuo A."/>
            <person name="Liang C."/>
            <person name="Lipzen A."/>
            <person name="Lutzoni F."/>
            <person name="Magnuson J."/>
            <person name="Mondo S."/>
            <person name="Nolan M."/>
            <person name="Ohm R."/>
            <person name="Pangilinan J."/>
            <person name="Park H.-J."/>
            <person name="Ramirez L."/>
            <person name="Alfaro M."/>
            <person name="Sun H."/>
            <person name="Tritt A."/>
            <person name="Yoshinaga Y."/>
            <person name="Zwiers L.-H."/>
            <person name="Turgeon B."/>
            <person name="Goodwin S."/>
            <person name="Spatafora J."/>
            <person name="Crous P."/>
            <person name="Grigoriev I."/>
        </authorList>
    </citation>
    <scope>NUCLEOTIDE SEQUENCE [LARGE SCALE GENOMIC DNA]</scope>
    <source>
        <strain evidence="3">CBS 304.66</strain>
    </source>
</reference>
<keyword evidence="1" id="KW-0732">Signal</keyword>
<keyword evidence="3" id="KW-1185">Reference proteome</keyword>
<organism evidence="2 3">
    <name type="scientific">Lojkania enalia</name>
    <dbReference type="NCBI Taxonomy" id="147567"/>
    <lineage>
        <taxon>Eukaryota</taxon>
        <taxon>Fungi</taxon>
        <taxon>Dikarya</taxon>
        <taxon>Ascomycota</taxon>
        <taxon>Pezizomycotina</taxon>
        <taxon>Dothideomycetes</taxon>
        <taxon>Pleosporomycetidae</taxon>
        <taxon>Pleosporales</taxon>
        <taxon>Pleosporales incertae sedis</taxon>
        <taxon>Lojkania</taxon>
    </lineage>
</organism>
<feature type="non-terminal residue" evidence="2">
    <location>
        <position position="238"/>
    </location>
</feature>
<dbReference type="Proteomes" id="UP000800093">
    <property type="component" value="Unassembled WGS sequence"/>
</dbReference>
<feature type="chain" id="PRO_5040427079" evidence="1">
    <location>
        <begin position="19"/>
        <end position="238"/>
    </location>
</feature>
<name>A0A9P4KE57_9PLEO</name>
<protein>
    <submittedName>
        <fullName evidence="2">Uncharacterized protein</fullName>
    </submittedName>
</protein>
<evidence type="ECO:0000313" key="2">
    <source>
        <dbReference type="EMBL" id="KAF2267547.1"/>
    </source>
</evidence>
<comment type="caution">
    <text evidence="2">The sequence shown here is derived from an EMBL/GenBank/DDBJ whole genome shotgun (WGS) entry which is preliminary data.</text>
</comment>
<dbReference type="EMBL" id="ML986590">
    <property type="protein sequence ID" value="KAF2267547.1"/>
    <property type="molecule type" value="Genomic_DNA"/>
</dbReference>
<dbReference type="OrthoDB" id="4132046at2759"/>
<sequence>MQYSSILLALFAASGSMALPKGVQTTDNIIEVTLGTQKLYFTEGARDIKMPHPNGPFDKVALKLSSGVDADYRCQITDENDKPIVLTRGTSIDDTFGDGNKGAWNLRNPTTVKNVICDPTFQKISPAELKSALAVRVQLGGDDELAIQVGDFTGKEKQVIPVRSSDPFKTVQINVGKFVENQDIRCKVKDEHNRAIKAKRGDNEDFTFSDAGKGLWNFIYPAKTSVSKVICDPKFKSL</sequence>
<feature type="signal peptide" evidence="1">
    <location>
        <begin position="1"/>
        <end position="18"/>
    </location>
</feature>
<dbReference type="AlphaFoldDB" id="A0A9P4KE57"/>
<proteinExistence type="predicted"/>